<dbReference type="Proteomes" id="UP001222027">
    <property type="component" value="Unassembled WGS sequence"/>
</dbReference>
<evidence type="ECO:0008006" key="4">
    <source>
        <dbReference type="Google" id="ProtNLM"/>
    </source>
</evidence>
<name>A0AAV8PEP5_ENSVE</name>
<organism evidence="2 3">
    <name type="scientific">Ensete ventricosum</name>
    <name type="common">Abyssinian banana</name>
    <name type="synonym">Musa ensete</name>
    <dbReference type="NCBI Taxonomy" id="4639"/>
    <lineage>
        <taxon>Eukaryota</taxon>
        <taxon>Viridiplantae</taxon>
        <taxon>Streptophyta</taxon>
        <taxon>Embryophyta</taxon>
        <taxon>Tracheophyta</taxon>
        <taxon>Spermatophyta</taxon>
        <taxon>Magnoliopsida</taxon>
        <taxon>Liliopsida</taxon>
        <taxon>Zingiberales</taxon>
        <taxon>Musaceae</taxon>
        <taxon>Ensete</taxon>
    </lineage>
</organism>
<dbReference type="AlphaFoldDB" id="A0AAV8PEP5"/>
<evidence type="ECO:0000313" key="3">
    <source>
        <dbReference type="Proteomes" id="UP001222027"/>
    </source>
</evidence>
<reference evidence="2 3" key="1">
    <citation type="submission" date="2022-12" db="EMBL/GenBank/DDBJ databases">
        <title>Chromosome-scale assembly of the Ensete ventricosum genome.</title>
        <authorList>
            <person name="Dussert Y."/>
            <person name="Stocks J."/>
            <person name="Wendawek A."/>
            <person name="Woldeyes F."/>
            <person name="Nichols R.A."/>
            <person name="Borrell J.S."/>
        </authorList>
    </citation>
    <scope>NUCLEOTIDE SEQUENCE [LARGE SCALE GENOMIC DNA]</scope>
    <source>
        <strain evidence="3">cv. Maze</strain>
        <tissue evidence="2">Seeds</tissue>
    </source>
</reference>
<gene>
    <name evidence="2" type="ORF">OPV22_016875</name>
</gene>
<dbReference type="EMBL" id="JAQQAF010000005">
    <property type="protein sequence ID" value="KAJ8484390.1"/>
    <property type="molecule type" value="Genomic_DNA"/>
</dbReference>
<dbReference type="PANTHER" id="PTHR31065">
    <property type="entry name" value="PLATZ TRANSCRIPTION FACTOR FAMILY PROTEIN"/>
    <property type="match status" value="1"/>
</dbReference>
<dbReference type="PANTHER" id="PTHR31065:SF11">
    <property type="entry name" value="PROTEIN RGF1 INDUCIBLE TRANSCRIPTION FACTOR 1"/>
    <property type="match status" value="1"/>
</dbReference>
<protein>
    <recommendedName>
        <fullName evidence="4">B box-type domain-containing protein</fullName>
    </recommendedName>
</protein>
<proteinExistence type="predicted"/>
<evidence type="ECO:0000313" key="2">
    <source>
        <dbReference type="EMBL" id="KAJ8484390.1"/>
    </source>
</evidence>
<dbReference type="Pfam" id="PF04640">
    <property type="entry name" value="PLATZ"/>
    <property type="match status" value="1"/>
</dbReference>
<feature type="region of interest" description="Disordered" evidence="1">
    <location>
        <begin position="214"/>
        <end position="243"/>
    </location>
</feature>
<comment type="caution">
    <text evidence="2">The sequence shown here is derived from an EMBL/GenBank/DDBJ whole genome shotgun (WGS) entry which is preliminary data.</text>
</comment>
<keyword evidence="3" id="KW-1185">Reference proteome</keyword>
<dbReference type="InterPro" id="IPR006734">
    <property type="entry name" value="PLATZ"/>
</dbReference>
<sequence length="243" mass="27423">MEARKPAWLEALDKQRFFVSCSVHENARKKEKNICCLDCCTAICAHCLGSHHGHRLVQIRRYVYHDVVRLQDLDKLIDCSSVQSYTINSSKVIFLKKRPQSRHFKGSGNICTSCDRTLQEPYVHCSLECKVDYISRQGKDFSPYLRTCQSLQLNPGLIMAQEADVGGDDGNETTRSTVVQGEDDARCSSESENFSMPYVSFIRKKRSGLLPTHCSRSANRMSHDGIAASTSRRKGIPQRSPLC</sequence>
<accession>A0AAV8PEP5</accession>
<evidence type="ECO:0000256" key="1">
    <source>
        <dbReference type="SAM" id="MobiDB-lite"/>
    </source>
</evidence>